<keyword evidence="2" id="KW-0808">Transferase</keyword>
<evidence type="ECO:0000313" key="5">
    <source>
        <dbReference type="EMBL" id="MBD7957225.1"/>
    </source>
</evidence>
<dbReference type="EMBL" id="JACSQP010000003">
    <property type="protein sequence ID" value="MBD7957225.1"/>
    <property type="molecule type" value="Genomic_DNA"/>
</dbReference>
<feature type="domain" description="Glycosyl transferase family 1" evidence="3">
    <location>
        <begin position="186"/>
        <end position="340"/>
    </location>
</feature>
<dbReference type="PANTHER" id="PTHR46401">
    <property type="entry name" value="GLYCOSYLTRANSFERASE WBBK-RELATED"/>
    <property type="match status" value="1"/>
</dbReference>
<gene>
    <name evidence="5" type="ORF">H9651_06215</name>
</gene>
<evidence type="ECO:0000259" key="3">
    <source>
        <dbReference type="Pfam" id="PF00534"/>
    </source>
</evidence>
<evidence type="ECO:0000259" key="4">
    <source>
        <dbReference type="Pfam" id="PF13439"/>
    </source>
</evidence>
<dbReference type="Proteomes" id="UP000648352">
    <property type="component" value="Unassembled WGS sequence"/>
</dbReference>
<dbReference type="PANTHER" id="PTHR46401:SF2">
    <property type="entry name" value="GLYCOSYLTRANSFERASE WBBK-RELATED"/>
    <property type="match status" value="1"/>
</dbReference>
<keyword evidence="6" id="KW-1185">Reference proteome</keyword>
<dbReference type="Pfam" id="PF00534">
    <property type="entry name" value="Glycos_transf_1"/>
    <property type="match status" value="1"/>
</dbReference>
<evidence type="ECO:0000313" key="6">
    <source>
        <dbReference type="Proteomes" id="UP000648352"/>
    </source>
</evidence>
<dbReference type="InterPro" id="IPR001296">
    <property type="entry name" value="Glyco_trans_1"/>
</dbReference>
<comment type="caution">
    <text evidence="5">The sequence shown here is derived from an EMBL/GenBank/DDBJ whole genome shotgun (WGS) entry which is preliminary data.</text>
</comment>
<dbReference type="CDD" id="cd03809">
    <property type="entry name" value="GT4_MtfB-like"/>
    <property type="match status" value="1"/>
</dbReference>
<protein>
    <submittedName>
        <fullName evidence="5">Glycosyltransferase family 4 protein</fullName>
    </submittedName>
</protein>
<evidence type="ECO:0000256" key="2">
    <source>
        <dbReference type="ARBA" id="ARBA00022679"/>
    </source>
</evidence>
<feature type="domain" description="Glycosyltransferase subfamily 4-like N-terminal" evidence="4">
    <location>
        <begin position="16"/>
        <end position="171"/>
    </location>
</feature>
<dbReference type="Pfam" id="PF13439">
    <property type="entry name" value="Glyco_transf_4"/>
    <property type="match status" value="1"/>
</dbReference>
<keyword evidence="1" id="KW-0328">Glycosyltransferase</keyword>
<dbReference type="Gene3D" id="3.40.50.2000">
    <property type="entry name" value="Glycogen Phosphorylase B"/>
    <property type="match status" value="2"/>
</dbReference>
<dbReference type="InterPro" id="IPR028098">
    <property type="entry name" value="Glyco_trans_4-like_N"/>
</dbReference>
<dbReference type="RefSeq" id="WP_191718406.1">
    <property type="nucleotide sequence ID" value="NZ_JACSQP010000003.1"/>
</dbReference>
<name>A0ABR8S174_9MICO</name>
<organism evidence="5 6">
    <name type="scientific">Microbacterium pullorum</name>
    <dbReference type="NCBI Taxonomy" id="2762236"/>
    <lineage>
        <taxon>Bacteria</taxon>
        <taxon>Bacillati</taxon>
        <taxon>Actinomycetota</taxon>
        <taxon>Actinomycetes</taxon>
        <taxon>Micrococcales</taxon>
        <taxon>Microbacteriaceae</taxon>
        <taxon>Microbacterium</taxon>
    </lineage>
</organism>
<dbReference type="SUPFAM" id="SSF53756">
    <property type="entry name" value="UDP-Glycosyltransferase/glycogen phosphorylase"/>
    <property type="match status" value="1"/>
</dbReference>
<accession>A0ABR8S174</accession>
<evidence type="ECO:0000256" key="1">
    <source>
        <dbReference type="ARBA" id="ARBA00022676"/>
    </source>
</evidence>
<sequence length="376" mass="40880">MPRVLVDLLSYSGTKGGMETYTRELYRALGSLGGDWEYVGYLSKEGALLDRSWFPGRIIESGISGENRFAWAWGELTQVSRAARDAGADLVHAPATLGPRKTSMPTVVTMHDMLYWSHPAYMSTPLYTAPVKLMEKLAARNAERIITISPESADEIVKYLGVDRGRLDVIPLAGSTPEGVDRSRAGSEGPLVIAMGNRRPHKNWGGLVRAAALLPPAERPRVVITGGRGEDPLIPLVRELGMQDSVDLRGWVDDDEMRHLYSTADALVIPSYAEGFSLPTLEAMGAGIPVLLSDIRVHRYVAGDAARFFAPDDHAALAALLRQVTSDSAMRESMTADGRARAAGFTWQRTAAETRRSFERALGMTMSGDAATDHAV</sequence>
<reference evidence="5 6" key="1">
    <citation type="submission" date="2020-08" db="EMBL/GenBank/DDBJ databases">
        <title>A Genomic Blueprint of the Chicken Gut Microbiome.</title>
        <authorList>
            <person name="Gilroy R."/>
            <person name="Ravi A."/>
            <person name="Getino M."/>
            <person name="Pursley I."/>
            <person name="Horton D.L."/>
            <person name="Alikhan N.-F."/>
            <person name="Baker D."/>
            <person name="Gharbi K."/>
            <person name="Hall N."/>
            <person name="Watson M."/>
            <person name="Adriaenssens E.M."/>
            <person name="Foster-Nyarko E."/>
            <person name="Jarju S."/>
            <person name="Secka A."/>
            <person name="Antonio M."/>
            <person name="Oren A."/>
            <person name="Chaudhuri R."/>
            <person name="La Ragione R.M."/>
            <person name="Hildebrand F."/>
            <person name="Pallen M.J."/>
        </authorList>
    </citation>
    <scope>NUCLEOTIDE SEQUENCE [LARGE SCALE GENOMIC DNA]</scope>
    <source>
        <strain evidence="5 6">Sa4CUA7</strain>
    </source>
</reference>
<proteinExistence type="predicted"/>